<evidence type="ECO:0000313" key="2">
    <source>
        <dbReference type="Proteomes" id="UP000261420"/>
    </source>
</evidence>
<reference evidence="1" key="1">
    <citation type="submission" date="2025-08" db="UniProtKB">
        <authorList>
            <consortium name="Ensembl"/>
        </authorList>
    </citation>
    <scope>IDENTIFICATION</scope>
</reference>
<dbReference type="GeneTree" id="ENSGT01130000278823"/>
<dbReference type="OMA" id="FWRMSSA"/>
<dbReference type="Ensembl" id="ENSSDUT00000024272.1">
    <property type="protein sequence ID" value="ENSSDUP00000023828.1"/>
    <property type="gene ID" value="ENSSDUG00000017329.1"/>
</dbReference>
<keyword evidence="2" id="KW-1185">Reference proteome</keyword>
<proteinExistence type="predicted"/>
<protein>
    <submittedName>
        <fullName evidence="1">Uncharacterized protein</fullName>
    </submittedName>
</protein>
<accession>A0A3B4UZ61</accession>
<reference evidence="1" key="2">
    <citation type="submission" date="2025-09" db="UniProtKB">
        <authorList>
            <consortium name="Ensembl"/>
        </authorList>
    </citation>
    <scope>IDENTIFICATION</scope>
</reference>
<evidence type="ECO:0000313" key="1">
    <source>
        <dbReference type="Ensembl" id="ENSSDUP00000023828.1"/>
    </source>
</evidence>
<name>A0A3B4UZ61_SERDU</name>
<sequence>IGMLSLTSKILIIICDVPDFRGVPPSTAVNVSLITGCFSRSNGFWRMSSADTLSPLRIVIIHI</sequence>
<organism evidence="1 2">
    <name type="scientific">Seriola dumerili</name>
    <name type="common">Greater amberjack</name>
    <name type="synonym">Caranx dumerili</name>
    <dbReference type="NCBI Taxonomy" id="41447"/>
    <lineage>
        <taxon>Eukaryota</taxon>
        <taxon>Metazoa</taxon>
        <taxon>Chordata</taxon>
        <taxon>Craniata</taxon>
        <taxon>Vertebrata</taxon>
        <taxon>Euteleostomi</taxon>
        <taxon>Actinopterygii</taxon>
        <taxon>Neopterygii</taxon>
        <taxon>Teleostei</taxon>
        <taxon>Neoteleostei</taxon>
        <taxon>Acanthomorphata</taxon>
        <taxon>Carangaria</taxon>
        <taxon>Carangiformes</taxon>
        <taxon>Carangidae</taxon>
        <taxon>Seriola</taxon>
    </lineage>
</organism>
<dbReference type="AlphaFoldDB" id="A0A3B4UZ61"/>
<dbReference type="Proteomes" id="UP000261420">
    <property type="component" value="Unplaced"/>
</dbReference>